<protein>
    <submittedName>
        <fullName evidence="2">Aminoglycoside phosphotransferase family protein</fullName>
    </submittedName>
</protein>
<comment type="caution">
    <text evidence="2">The sequence shown here is derived from an EMBL/GenBank/DDBJ whole genome shotgun (WGS) entry which is preliminary data.</text>
</comment>
<dbReference type="Pfam" id="PF01636">
    <property type="entry name" value="APH"/>
    <property type="match status" value="1"/>
</dbReference>
<accession>A0A5M9WPI7</accession>
<reference evidence="2 3" key="1">
    <citation type="journal article" date="2019" name="J. Ind. Microbiol. Biotechnol.">
        <title>Paenibacillus amylolyticus 27C64 has a diverse set of carbohydrate-active enzymes and complete pectin deconstruction system.</title>
        <authorList>
            <person name="Keggi C."/>
            <person name="Doran-Peterson J."/>
        </authorList>
    </citation>
    <scope>NUCLEOTIDE SEQUENCE [LARGE SCALE GENOMIC DNA]</scope>
    <source>
        <strain evidence="2 3">27C64</strain>
    </source>
</reference>
<evidence type="ECO:0000259" key="1">
    <source>
        <dbReference type="Pfam" id="PF01636"/>
    </source>
</evidence>
<evidence type="ECO:0000313" key="3">
    <source>
        <dbReference type="Proteomes" id="UP000323664"/>
    </source>
</evidence>
<dbReference type="InterPro" id="IPR011009">
    <property type="entry name" value="Kinase-like_dom_sf"/>
</dbReference>
<keyword evidence="2" id="KW-0808">Transferase</keyword>
<evidence type="ECO:0000313" key="2">
    <source>
        <dbReference type="EMBL" id="KAA8783527.1"/>
    </source>
</evidence>
<sequence>MHNGNLSSTERGVLELVKVIPQLREAKQIERISKGYSLDHKFKIAVSGQGNVLLRIFPYRDIDSKQKEVHVLEALKQMGVLCSTPLGIGRLDENNGYMILNYLEGEDASEVLPSMSEQQQHSIGLQAGAELKRIHRLPVEKQGESWYVRKSKKHRRYVDQYKACPVVMERDQPILNFIEDHLEWMKERPDGFQHDDFHPANLVVNNGELAGVIDFNRADQGDPVHEFLKLGLFAAKVSTPYSIGQIQGYFDGREPDEGFWNMYSLYMAMALVSSVVWIQNVKPEETDQMMMKIEQVREDHDDFRRLIPKWYTVYR</sequence>
<dbReference type="SUPFAM" id="SSF56112">
    <property type="entry name" value="Protein kinase-like (PK-like)"/>
    <property type="match status" value="1"/>
</dbReference>
<dbReference type="InterPro" id="IPR002575">
    <property type="entry name" value="Aminoglycoside_PTrfase"/>
</dbReference>
<organism evidence="2 3">
    <name type="scientific">Paenibacillus amylolyticus</name>
    <dbReference type="NCBI Taxonomy" id="1451"/>
    <lineage>
        <taxon>Bacteria</taxon>
        <taxon>Bacillati</taxon>
        <taxon>Bacillota</taxon>
        <taxon>Bacilli</taxon>
        <taxon>Bacillales</taxon>
        <taxon>Paenibacillaceae</taxon>
        <taxon>Paenibacillus</taxon>
    </lineage>
</organism>
<dbReference type="AlphaFoldDB" id="A0A5M9WPI7"/>
<dbReference type="Proteomes" id="UP000323664">
    <property type="component" value="Unassembled WGS sequence"/>
</dbReference>
<feature type="domain" description="Aminoglycoside phosphotransferase" evidence="1">
    <location>
        <begin position="29"/>
        <end position="254"/>
    </location>
</feature>
<gene>
    <name evidence="2" type="ORF">EC604_06670</name>
</gene>
<dbReference type="OrthoDB" id="334783at2"/>
<dbReference type="EMBL" id="RIAS01000002">
    <property type="protein sequence ID" value="KAA8783527.1"/>
    <property type="molecule type" value="Genomic_DNA"/>
</dbReference>
<dbReference type="GO" id="GO:0016740">
    <property type="term" value="F:transferase activity"/>
    <property type="evidence" value="ECO:0007669"/>
    <property type="project" value="UniProtKB-KW"/>
</dbReference>
<dbReference type="PANTHER" id="PTHR41283:SF1">
    <property type="entry name" value="AMINOGLYCOSIDE PHOSPHOTRANSFERASE DOMAIN-CONTAINING PROTEIN"/>
    <property type="match status" value="1"/>
</dbReference>
<name>A0A5M9WPI7_PAEAM</name>
<dbReference type="PANTHER" id="PTHR41283">
    <property type="entry name" value="AMINOGLYCOSIDE PHOSPHOTRANSFERASE"/>
    <property type="match status" value="1"/>
</dbReference>
<proteinExistence type="predicted"/>
<dbReference type="Gene3D" id="3.90.1200.10">
    <property type="match status" value="1"/>
</dbReference>